<dbReference type="KEGG" id="lsz:JCM16776_0307"/>
<evidence type="ECO:0000256" key="1">
    <source>
        <dbReference type="ARBA" id="ARBA00008857"/>
    </source>
</evidence>
<dbReference type="EMBL" id="AP019827">
    <property type="protein sequence ID" value="BBM40094.1"/>
    <property type="molecule type" value="Genomic_DNA"/>
</dbReference>
<evidence type="ECO:0000313" key="5">
    <source>
        <dbReference type="EMBL" id="BBM40094.1"/>
    </source>
</evidence>
<dbReference type="SUPFAM" id="SSF56349">
    <property type="entry name" value="DNA breaking-rejoining enzymes"/>
    <property type="match status" value="1"/>
</dbReference>
<evidence type="ECO:0000259" key="4">
    <source>
        <dbReference type="PROSITE" id="PS51898"/>
    </source>
</evidence>
<keyword evidence="6" id="KW-1185">Reference proteome</keyword>
<dbReference type="InterPro" id="IPR011010">
    <property type="entry name" value="DNA_brk_join_enz"/>
</dbReference>
<feature type="domain" description="Tyr recombinase" evidence="4">
    <location>
        <begin position="1"/>
        <end position="121"/>
    </location>
</feature>
<dbReference type="InterPro" id="IPR002104">
    <property type="entry name" value="Integrase_catalytic"/>
</dbReference>
<keyword evidence="3" id="KW-0233">DNA recombination</keyword>
<dbReference type="STRING" id="1122172.GCA_000373045_01312"/>
<dbReference type="Pfam" id="PF00589">
    <property type="entry name" value="Phage_integrase"/>
    <property type="match status" value="1"/>
</dbReference>
<dbReference type="GO" id="GO:0015074">
    <property type="term" value="P:DNA integration"/>
    <property type="evidence" value="ECO:0007669"/>
    <property type="project" value="UniProtKB-KW"/>
</dbReference>
<dbReference type="Gene3D" id="1.10.443.10">
    <property type="entry name" value="Intergrase catalytic core"/>
    <property type="match status" value="1"/>
</dbReference>
<dbReference type="Proteomes" id="UP000322617">
    <property type="component" value="Chromosome"/>
</dbReference>
<sequence length="121" mass="14356">MIYTGMRIGEAVNLKKENVDLINGIIFGGNKTEKGKHRQIPIHKDIFQLVKGLYESSPTEYLLYNKKWVFEKKKKENKPICTNYFREKFYKTLEELEMNHKPHDCRKTLATFMNNQKINSV</sequence>
<organism evidence="5 6">
    <name type="scientific">Leptotrichia shahii</name>
    <dbReference type="NCBI Taxonomy" id="157691"/>
    <lineage>
        <taxon>Bacteria</taxon>
        <taxon>Fusobacteriati</taxon>
        <taxon>Fusobacteriota</taxon>
        <taxon>Fusobacteriia</taxon>
        <taxon>Fusobacteriales</taxon>
        <taxon>Leptotrichiaceae</taxon>
        <taxon>Leptotrichia</taxon>
    </lineage>
</organism>
<keyword evidence="2" id="KW-0229">DNA integration</keyword>
<dbReference type="PANTHER" id="PTHR30629:SF2">
    <property type="entry name" value="PROPHAGE INTEGRASE INTS-RELATED"/>
    <property type="match status" value="1"/>
</dbReference>
<accession>A0A510JLF5</accession>
<evidence type="ECO:0000256" key="3">
    <source>
        <dbReference type="ARBA" id="ARBA00023172"/>
    </source>
</evidence>
<comment type="similarity">
    <text evidence="1">Belongs to the 'phage' integrase family.</text>
</comment>
<reference evidence="5 6" key="1">
    <citation type="submission" date="2019-07" db="EMBL/GenBank/DDBJ databases">
        <title>Complete Genome Sequence of Leptotrichia shahii Strain JCM 16776.</title>
        <authorList>
            <person name="Watanabe S."/>
            <person name="Cui L."/>
        </authorList>
    </citation>
    <scope>NUCLEOTIDE SEQUENCE [LARGE SCALE GENOMIC DNA]</scope>
    <source>
        <strain evidence="5 6">JCM16776</strain>
    </source>
</reference>
<evidence type="ECO:0000256" key="2">
    <source>
        <dbReference type="ARBA" id="ARBA00022908"/>
    </source>
</evidence>
<dbReference type="CDD" id="cd00397">
    <property type="entry name" value="DNA_BRE_C"/>
    <property type="match status" value="1"/>
</dbReference>
<protein>
    <recommendedName>
        <fullName evidence="4">Tyr recombinase domain-containing protein</fullName>
    </recommendedName>
</protein>
<gene>
    <name evidence="5" type="ORF">JCM16776_0307</name>
</gene>
<dbReference type="InterPro" id="IPR013762">
    <property type="entry name" value="Integrase-like_cat_sf"/>
</dbReference>
<dbReference type="PROSITE" id="PS51898">
    <property type="entry name" value="TYR_RECOMBINASE"/>
    <property type="match status" value="1"/>
</dbReference>
<dbReference type="PANTHER" id="PTHR30629">
    <property type="entry name" value="PROPHAGE INTEGRASE"/>
    <property type="match status" value="1"/>
</dbReference>
<evidence type="ECO:0000313" key="6">
    <source>
        <dbReference type="Proteomes" id="UP000322617"/>
    </source>
</evidence>
<dbReference type="AlphaFoldDB" id="A0A510JLF5"/>
<name>A0A510JLF5_9FUSO</name>
<dbReference type="RefSeq" id="WP_018450941.1">
    <property type="nucleotide sequence ID" value="NZ_AP019827.1"/>
</dbReference>
<dbReference type="GO" id="GO:0006310">
    <property type="term" value="P:DNA recombination"/>
    <property type="evidence" value="ECO:0007669"/>
    <property type="project" value="UniProtKB-KW"/>
</dbReference>
<dbReference type="InterPro" id="IPR050808">
    <property type="entry name" value="Phage_Integrase"/>
</dbReference>
<dbReference type="GO" id="GO:0003677">
    <property type="term" value="F:DNA binding"/>
    <property type="evidence" value="ECO:0007669"/>
    <property type="project" value="InterPro"/>
</dbReference>
<proteinExistence type="inferred from homology"/>